<dbReference type="AlphaFoldDB" id="A0A4Q5MXZ9"/>
<keyword evidence="6 10" id="KW-0812">Transmembrane</keyword>
<evidence type="ECO:0000256" key="5">
    <source>
        <dbReference type="ARBA" id="ARBA00022597"/>
    </source>
</evidence>
<dbReference type="InterPro" id="IPR050814">
    <property type="entry name" value="Myo-inositol_Transporter"/>
</dbReference>
<feature type="transmembrane region" description="Helical" evidence="10">
    <location>
        <begin position="316"/>
        <end position="338"/>
    </location>
</feature>
<dbReference type="PANTHER" id="PTHR48020">
    <property type="entry name" value="PROTON MYO-INOSITOL COTRANSPORTER"/>
    <property type="match status" value="1"/>
</dbReference>
<dbReference type="GO" id="GO:0022857">
    <property type="term" value="F:transmembrane transporter activity"/>
    <property type="evidence" value="ECO:0007669"/>
    <property type="project" value="InterPro"/>
</dbReference>
<dbReference type="InterPro" id="IPR020846">
    <property type="entry name" value="MFS_dom"/>
</dbReference>
<keyword evidence="7 10" id="KW-1133">Transmembrane helix</keyword>
<evidence type="ECO:0000256" key="1">
    <source>
        <dbReference type="ARBA" id="ARBA00004651"/>
    </source>
</evidence>
<feature type="transmembrane region" description="Helical" evidence="10">
    <location>
        <begin position="47"/>
        <end position="64"/>
    </location>
</feature>
<keyword evidence="4" id="KW-1003">Cell membrane</keyword>
<dbReference type="NCBIfam" id="TIGR00879">
    <property type="entry name" value="SP"/>
    <property type="match status" value="1"/>
</dbReference>
<evidence type="ECO:0000256" key="3">
    <source>
        <dbReference type="ARBA" id="ARBA00022448"/>
    </source>
</evidence>
<comment type="similarity">
    <text evidence="2 9">Belongs to the major facilitator superfamily. Sugar transporter (TC 2.A.1.1) family.</text>
</comment>
<comment type="subcellular location">
    <subcellularLocation>
        <location evidence="1">Cell membrane</location>
        <topology evidence="1">Multi-pass membrane protein</topology>
    </subcellularLocation>
</comment>
<feature type="transmembrane region" description="Helical" evidence="10">
    <location>
        <begin position="133"/>
        <end position="159"/>
    </location>
</feature>
<dbReference type="SUPFAM" id="SSF103473">
    <property type="entry name" value="MFS general substrate transporter"/>
    <property type="match status" value="1"/>
</dbReference>
<comment type="caution">
    <text evidence="12">The sequence shown here is derived from an EMBL/GenBank/DDBJ whole genome shotgun (WGS) entry which is preliminary data.</text>
</comment>
<evidence type="ECO:0000256" key="7">
    <source>
        <dbReference type="ARBA" id="ARBA00022989"/>
    </source>
</evidence>
<dbReference type="PRINTS" id="PR00171">
    <property type="entry name" value="SUGRTRNSPORT"/>
</dbReference>
<organism evidence="12 13">
    <name type="scientific">Pengzhenrongella frigida</name>
    <dbReference type="NCBI Taxonomy" id="1259133"/>
    <lineage>
        <taxon>Bacteria</taxon>
        <taxon>Bacillati</taxon>
        <taxon>Actinomycetota</taxon>
        <taxon>Actinomycetes</taxon>
        <taxon>Micrococcales</taxon>
        <taxon>Pengzhenrongella</taxon>
    </lineage>
</organism>
<reference evidence="12 13" key="1">
    <citation type="submission" date="2019-01" db="EMBL/GenBank/DDBJ databases">
        <title>Novel species of Cellulomonas.</title>
        <authorList>
            <person name="Liu Q."/>
            <person name="Xin Y.-H."/>
        </authorList>
    </citation>
    <scope>NUCLEOTIDE SEQUENCE [LARGE SCALE GENOMIC DNA]</scope>
    <source>
        <strain evidence="12 13">HLT2-17</strain>
    </source>
</reference>
<keyword evidence="13" id="KW-1185">Reference proteome</keyword>
<dbReference type="PROSITE" id="PS00217">
    <property type="entry name" value="SUGAR_TRANSPORT_2"/>
    <property type="match status" value="1"/>
</dbReference>
<feature type="transmembrane region" description="Helical" evidence="10">
    <location>
        <begin position="358"/>
        <end position="380"/>
    </location>
</feature>
<sequence>MKAIALVATLGGLLFGYDTGVIAGALPFMTDTAANGGLGLSPLTEGLVTSSLLFGAAFGALYGGRLSDRFGRRHNLLLLAGVFFVGAIGTALAPSVAVMVAARIVLGLAVGGASATVPVYLAEIAPKELRGRLVAVDQLMIVSGQLLAYSINAVLANVWDGHSTWRWMLFLCSIPAIALWIGMHRMPETARWFACKFRFGEAAEVLRSTRRPGYDLKGELSEMLNVAQESNAKREGGWADLRTPWIKRLVIIGVGIAVLQQLTGVNTLMYYAPTILTETGLGTNAALTATIANGVVSVIAAVAGLWLVGRVRRRNLLIVGQIGIIASLAAIATTFGLLVQPSLEAGTTPPASSSYTVLAFMLCFLIFQQGAVSPVTWVMLSEIFPMKMRGFGMGLAVFLMWIANAIITFSFPLLISTFGGTGTFLVFAVVNVGTVIFSWRMVPETSHLTLEELEEEFRDSSV</sequence>
<dbReference type="EMBL" id="SDWW01000033">
    <property type="protein sequence ID" value="RYV50476.1"/>
    <property type="molecule type" value="Genomic_DNA"/>
</dbReference>
<dbReference type="InterPro" id="IPR005829">
    <property type="entry name" value="Sugar_transporter_CS"/>
</dbReference>
<feature type="transmembrane region" description="Helical" evidence="10">
    <location>
        <begin position="285"/>
        <end position="309"/>
    </location>
</feature>
<gene>
    <name evidence="12" type="ORF">EUA98_13560</name>
</gene>
<dbReference type="Gene3D" id="1.20.1250.20">
    <property type="entry name" value="MFS general substrate transporter like domains"/>
    <property type="match status" value="1"/>
</dbReference>
<dbReference type="PANTHER" id="PTHR48020:SF12">
    <property type="entry name" value="PROTON MYO-INOSITOL COTRANSPORTER"/>
    <property type="match status" value="1"/>
</dbReference>
<dbReference type="CDD" id="cd17359">
    <property type="entry name" value="MFS_XylE_like"/>
    <property type="match status" value="1"/>
</dbReference>
<keyword evidence="5" id="KW-0762">Sugar transport</keyword>
<evidence type="ECO:0000313" key="13">
    <source>
        <dbReference type="Proteomes" id="UP000293764"/>
    </source>
</evidence>
<dbReference type="FunFam" id="1.20.1250.20:FF:000218">
    <property type="entry name" value="facilitated trehalose transporter Tret1"/>
    <property type="match status" value="1"/>
</dbReference>
<accession>A0A4Q5MXZ9</accession>
<evidence type="ECO:0000256" key="4">
    <source>
        <dbReference type="ARBA" id="ARBA00022475"/>
    </source>
</evidence>
<feature type="transmembrane region" description="Helical" evidence="10">
    <location>
        <begin position="165"/>
        <end position="183"/>
    </location>
</feature>
<evidence type="ECO:0000256" key="6">
    <source>
        <dbReference type="ARBA" id="ARBA00022692"/>
    </source>
</evidence>
<evidence type="ECO:0000259" key="11">
    <source>
        <dbReference type="PROSITE" id="PS50850"/>
    </source>
</evidence>
<dbReference type="InterPro" id="IPR047984">
    <property type="entry name" value="XylE-like"/>
</dbReference>
<evidence type="ECO:0000256" key="8">
    <source>
        <dbReference type="ARBA" id="ARBA00023136"/>
    </source>
</evidence>
<feature type="transmembrane region" description="Helical" evidence="10">
    <location>
        <begin position="249"/>
        <end position="273"/>
    </location>
</feature>
<dbReference type="GO" id="GO:0005886">
    <property type="term" value="C:plasma membrane"/>
    <property type="evidence" value="ECO:0007669"/>
    <property type="project" value="UniProtKB-SubCell"/>
</dbReference>
<dbReference type="InterPro" id="IPR036259">
    <property type="entry name" value="MFS_trans_sf"/>
</dbReference>
<dbReference type="InterPro" id="IPR005828">
    <property type="entry name" value="MFS_sugar_transport-like"/>
</dbReference>
<feature type="transmembrane region" description="Helical" evidence="10">
    <location>
        <begin position="100"/>
        <end position="121"/>
    </location>
</feature>
<feature type="transmembrane region" description="Helical" evidence="10">
    <location>
        <begin position="421"/>
        <end position="439"/>
    </location>
</feature>
<dbReference type="Pfam" id="PF00083">
    <property type="entry name" value="Sugar_tr"/>
    <property type="match status" value="1"/>
</dbReference>
<evidence type="ECO:0000256" key="10">
    <source>
        <dbReference type="SAM" id="Phobius"/>
    </source>
</evidence>
<evidence type="ECO:0000256" key="9">
    <source>
        <dbReference type="RuleBase" id="RU003346"/>
    </source>
</evidence>
<keyword evidence="3 9" id="KW-0813">Transport</keyword>
<protein>
    <submittedName>
        <fullName evidence="12">Sugar porter family MFS transporter</fullName>
    </submittedName>
</protein>
<feature type="domain" description="Major facilitator superfamily (MFS) profile" evidence="11">
    <location>
        <begin position="4"/>
        <end position="446"/>
    </location>
</feature>
<dbReference type="InterPro" id="IPR003663">
    <property type="entry name" value="Sugar/inositol_transpt"/>
</dbReference>
<evidence type="ECO:0000313" key="12">
    <source>
        <dbReference type="EMBL" id="RYV50476.1"/>
    </source>
</evidence>
<keyword evidence="8 10" id="KW-0472">Membrane</keyword>
<dbReference type="PROSITE" id="PS00216">
    <property type="entry name" value="SUGAR_TRANSPORT_1"/>
    <property type="match status" value="1"/>
</dbReference>
<proteinExistence type="inferred from homology"/>
<dbReference type="OrthoDB" id="4008739at2"/>
<name>A0A4Q5MXZ9_9MICO</name>
<feature type="transmembrane region" description="Helical" evidence="10">
    <location>
        <begin position="76"/>
        <end position="94"/>
    </location>
</feature>
<dbReference type="PROSITE" id="PS50850">
    <property type="entry name" value="MFS"/>
    <property type="match status" value="1"/>
</dbReference>
<dbReference type="Proteomes" id="UP000293764">
    <property type="component" value="Unassembled WGS sequence"/>
</dbReference>
<evidence type="ECO:0000256" key="2">
    <source>
        <dbReference type="ARBA" id="ARBA00010992"/>
    </source>
</evidence>
<feature type="transmembrane region" description="Helical" evidence="10">
    <location>
        <begin position="392"/>
        <end position="415"/>
    </location>
</feature>